<sequence length="136" mass="15466">MLKKASDFGASDIYILPARTGFSVVFRKSAHREYDQLLSDAEGQSLISHFKFTAGMNVGEKRRPQLGSCLYELADRKCRLRLSSAGDFESRESLVIRILHDTKQPLKFWIEADLPQVKKLVASRSRGSPFKLNFSR</sequence>
<dbReference type="Proteomes" id="UP000347383">
    <property type="component" value="Chromosome"/>
</dbReference>
<evidence type="ECO:0000313" key="4">
    <source>
        <dbReference type="Proteomes" id="UP000347383"/>
    </source>
</evidence>
<gene>
    <name evidence="3" type="ORF">EA457_04915</name>
</gene>
<feature type="domain" description="Bacterial type II secretion system protein E" evidence="2">
    <location>
        <begin position="2"/>
        <end position="107"/>
    </location>
</feature>
<dbReference type="Gene3D" id="3.30.450.90">
    <property type="match status" value="1"/>
</dbReference>
<reference evidence="3 4" key="1">
    <citation type="submission" date="2018-10" db="EMBL/GenBank/DDBJ databases">
        <title>Comparative Genomics Analysis of the Streptococcus dysgalactiae subspecies dysgalactiae.</title>
        <authorList>
            <person name="Koh T.H."/>
            <person name="Abdul Rahman N."/>
            <person name="Sessions O.M."/>
        </authorList>
    </citation>
    <scope>NUCLEOTIDE SEQUENCE [LARGE SCALE GENOMIC DNA]</scope>
    <source>
        <strain evidence="3 4">DB60705-15</strain>
    </source>
</reference>
<dbReference type="Pfam" id="PF00437">
    <property type="entry name" value="T2SSE"/>
    <property type="match status" value="1"/>
</dbReference>
<evidence type="ECO:0000259" key="2">
    <source>
        <dbReference type="Pfam" id="PF00437"/>
    </source>
</evidence>
<name>A0A9X7X890_STRDY</name>
<dbReference type="AlphaFoldDB" id="A0A9X7X890"/>
<proteinExistence type="inferred from homology"/>
<dbReference type="InterPro" id="IPR027417">
    <property type="entry name" value="P-loop_NTPase"/>
</dbReference>
<comment type="similarity">
    <text evidence="1">Belongs to the GSP E family.</text>
</comment>
<evidence type="ECO:0000256" key="1">
    <source>
        <dbReference type="ARBA" id="ARBA00006611"/>
    </source>
</evidence>
<organism evidence="3 4">
    <name type="scientific">Streptococcus dysgalactiae subsp. dysgalactiae</name>
    <dbReference type="NCBI Taxonomy" id="99822"/>
    <lineage>
        <taxon>Bacteria</taxon>
        <taxon>Bacillati</taxon>
        <taxon>Bacillota</taxon>
        <taxon>Bacilli</taxon>
        <taxon>Lactobacillales</taxon>
        <taxon>Streptococcaceae</taxon>
        <taxon>Streptococcus</taxon>
    </lineage>
</organism>
<dbReference type="InterPro" id="IPR001482">
    <property type="entry name" value="T2SS/T4SS_dom"/>
</dbReference>
<accession>A0A9X7X890</accession>
<dbReference type="SUPFAM" id="SSF52540">
    <property type="entry name" value="P-loop containing nucleoside triphosphate hydrolases"/>
    <property type="match status" value="1"/>
</dbReference>
<evidence type="ECO:0000313" key="3">
    <source>
        <dbReference type="EMBL" id="QGH01934.1"/>
    </source>
</evidence>
<dbReference type="EMBL" id="CP033165">
    <property type="protein sequence ID" value="QGH01934.1"/>
    <property type="molecule type" value="Genomic_DNA"/>
</dbReference>
<protein>
    <recommendedName>
        <fullName evidence="2">Bacterial type II secretion system protein E domain-containing protein</fullName>
    </recommendedName>
</protein>